<comment type="domain">
    <text evidence="9">The HXXXXD motif is essential for acyltransferase activity and may constitute the binding site for the phosphate moiety of the glycerol-3-phosphate.</text>
</comment>
<dbReference type="EMBL" id="DXCC01000027">
    <property type="protein sequence ID" value="HIZ15673.1"/>
    <property type="molecule type" value="Genomic_DNA"/>
</dbReference>
<comment type="pathway">
    <text evidence="3">Lipid metabolism.</text>
</comment>
<dbReference type="PANTHER" id="PTHR10434:SF11">
    <property type="entry name" value="1-ACYL-SN-GLYCEROL-3-PHOSPHATE ACYLTRANSFERASE"/>
    <property type="match status" value="1"/>
</dbReference>
<dbReference type="Pfam" id="PF01553">
    <property type="entry name" value="Acyltransferase"/>
    <property type="match status" value="1"/>
</dbReference>
<dbReference type="SMART" id="SM00563">
    <property type="entry name" value="PlsC"/>
    <property type="match status" value="1"/>
</dbReference>
<dbReference type="Proteomes" id="UP000824014">
    <property type="component" value="Unassembled WGS sequence"/>
</dbReference>
<evidence type="ECO:0000256" key="6">
    <source>
        <dbReference type="ARBA" id="ARBA00016139"/>
    </source>
</evidence>
<keyword evidence="9" id="KW-0443">Lipid metabolism</keyword>
<dbReference type="AlphaFoldDB" id="A0A9D2ILN4"/>
<dbReference type="InterPro" id="IPR004552">
    <property type="entry name" value="AGP_acyltrans"/>
</dbReference>
<dbReference type="GO" id="GO:0016020">
    <property type="term" value="C:membrane"/>
    <property type="evidence" value="ECO:0007669"/>
    <property type="project" value="InterPro"/>
</dbReference>
<comment type="catalytic activity">
    <reaction evidence="1 9">
        <text>a 1-acyl-sn-glycero-3-phosphate + an acyl-CoA = a 1,2-diacyl-sn-glycero-3-phosphate + CoA</text>
        <dbReference type="Rhea" id="RHEA:19709"/>
        <dbReference type="ChEBI" id="CHEBI:57287"/>
        <dbReference type="ChEBI" id="CHEBI:57970"/>
        <dbReference type="ChEBI" id="CHEBI:58342"/>
        <dbReference type="ChEBI" id="CHEBI:58608"/>
        <dbReference type="EC" id="2.3.1.51"/>
    </reaction>
</comment>
<keyword evidence="9" id="KW-0444">Lipid biosynthesis</keyword>
<dbReference type="InterPro" id="IPR002123">
    <property type="entry name" value="Plipid/glycerol_acylTrfase"/>
</dbReference>
<keyword evidence="7 9" id="KW-0808">Transferase</keyword>
<gene>
    <name evidence="12" type="ORF">H9816_07180</name>
</gene>
<keyword evidence="9" id="KW-0594">Phospholipid biosynthesis</keyword>
<evidence type="ECO:0000256" key="8">
    <source>
        <dbReference type="ARBA" id="ARBA00023315"/>
    </source>
</evidence>
<evidence type="ECO:0000256" key="3">
    <source>
        <dbReference type="ARBA" id="ARBA00005189"/>
    </source>
</evidence>
<dbReference type="NCBIfam" id="TIGR00530">
    <property type="entry name" value="AGP_acyltrn"/>
    <property type="match status" value="1"/>
</dbReference>
<evidence type="ECO:0000256" key="9">
    <source>
        <dbReference type="RuleBase" id="RU361267"/>
    </source>
</evidence>
<comment type="caution">
    <text evidence="12">The sequence shown here is derived from an EMBL/GenBank/DDBJ whole genome shotgun (WGS) entry which is preliminary data.</text>
</comment>
<evidence type="ECO:0000259" key="11">
    <source>
        <dbReference type="SMART" id="SM00563"/>
    </source>
</evidence>
<dbReference type="PANTHER" id="PTHR10434">
    <property type="entry name" value="1-ACYL-SN-GLYCEROL-3-PHOSPHATE ACYLTRANSFERASE"/>
    <property type="match status" value="1"/>
</dbReference>
<feature type="transmembrane region" description="Helical" evidence="10">
    <location>
        <begin position="6"/>
        <end position="31"/>
    </location>
</feature>
<dbReference type="CDD" id="cd07989">
    <property type="entry name" value="LPLAT_AGPAT-like"/>
    <property type="match status" value="1"/>
</dbReference>
<keyword evidence="10" id="KW-0472">Membrane</keyword>
<evidence type="ECO:0000256" key="4">
    <source>
        <dbReference type="ARBA" id="ARBA00008655"/>
    </source>
</evidence>
<evidence type="ECO:0000256" key="2">
    <source>
        <dbReference type="ARBA" id="ARBA00004728"/>
    </source>
</evidence>
<evidence type="ECO:0000313" key="12">
    <source>
        <dbReference type="EMBL" id="HIZ15673.1"/>
    </source>
</evidence>
<evidence type="ECO:0000256" key="10">
    <source>
        <dbReference type="SAM" id="Phobius"/>
    </source>
</evidence>
<evidence type="ECO:0000256" key="7">
    <source>
        <dbReference type="ARBA" id="ARBA00022679"/>
    </source>
</evidence>
<reference evidence="12" key="2">
    <citation type="submission" date="2021-04" db="EMBL/GenBank/DDBJ databases">
        <authorList>
            <person name="Gilroy R."/>
        </authorList>
    </citation>
    <scope>NUCLEOTIDE SEQUENCE</scope>
    <source>
        <strain evidence="12">ChiHjej11B10-19426</strain>
    </source>
</reference>
<evidence type="ECO:0000256" key="1">
    <source>
        <dbReference type="ARBA" id="ARBA00001141"/>
    </source>
</evidence>
<evidence type="ECO:0000256" key="5">
    <source>
        <dbReference type="ARBA" id="ARBA00013211"/>
    </source>
</evidence>
<keyword evidence="10" id="KW-1133">Transmembrane helix</keyword>
<sequence length="252" mass="29118">MISVCYYLILLIWSLAYFVFMLVLFALTVAFDRERVALHAASRFWARSIFRLNPLWRLHIEGREAIDPRKAYVITVNHQSMLDIPLMYALPRLNFKWVSKKEVYKWPLFGVVLWLHGDITVDTKGSVRKTLAFMEKGLEHLRRGTSVIIFPEGSRSRDGEIHNFKEGAFLLAREAGVPILPCVIDGGKTFARGWRVKRNTFTIRILPPVPAETVRATETRDLMSDVRSRTIETLQAIRRRTDAPMTQTEDTL</sequence>
<keyword evidence="9" id="KW-1208">Phospholipid metabolism</keyword>
<keyword evidence="10" id="KW-0812">Transmembrane</keyword>
<comment type="similarity">
    <text evidence="4 9">Belongs to the 1-acyl-sn-glycerol-3-phosphate acyltransferase family.</text>
</comment>
<proteinExistence type="inferred from homology"/>
<name>A0A9D2ILN4_9BACT</name>
<comment type="pathway">
    <text evidence="2">Phospholipid metabolism; CDP-diacylglycerol biosynthesis; CDP-diacylglycerol from sn-glycerol 3-phosphate: step 2/3.</text>
</comment>
<dbReference type="GO" id="GO:0006654">
    <property type="term" value="P:phosphatidic acid biosynthetic process"/>
    <property type="evidence" value="ECO:0007669"/>
    <property type="project" value="TreeGrafter"/>
</dbReference>
<protein>
    <recommendedName>
        <fullName evidence="6 9">1-acyl-sn-glycerol-3-phosphate acyltransferase</fullName>
        <ecNumber evidence="5 9">2.3.1.51</ecNumber>
    </recommendedName>
</protein>
<dbReference type="EC" id="2.3.1.51" evidence="5 9"/>
<dbReference type="GO" id="GO:0003841">
    <property type="term" value="F:1-acylglycerol-3-phosphate O-acyltransferase activity"/>
    <property type="evidence" value="ECO:0007669"/>
    <property type="project" value="UniProtKB-UniRule"/>
</dbReference>
<feature type="domain" description="Phospholipid/glycerol acyltransferase" evidence="11">
    <location>
        <begin position="72"/>
        <end position="187"/>
    </location>
</feature>
<evidence type="ECO:0000313" key="13">
    <source>
        <dbReference type="Proteomes" id="UP000824014"/>
    </source>
</evidence>
<reference evidence="12" key="1">
    <citation type="journal article" date="2021" name="PeerJ">
        <title>Extensive microbial diversity within the chicken gut microbiome revealed by metagenomics and culture.</title>
        <authorList>
            <person name="Gilroy R."/>
            <person name="Ravi A."/>
            <person name="Getino M."/>
            <person name="Pursley I."/>
            <person name="Horton D.L."/>
            <person name="Alikhan N.F."/>
            <person name="Baker D."/>
            <person name="Gharbi K."/>
            <person name="Hall N."/>
            <person name="Watson M."/>
            <person name="Adriaenssens E.M."/>
            <person name="Foster-Nyarko E."/>
            <person name="Jarju S."/>
            <person name="Secka A."/>
            <person name="Antonio M."/>
            <person name="Oren A."/>
            <person name="Chaudhuri R.R."/>
            <person name="La Ragione R."/>
            <person name="Hildebrand F."/>
            <person name="Pallen M.J."/>
        </authorList>
    </citation>
    <scope>NUCLEOTIDE SEQUENCE</scope>
    <source>
        <strain evidence="12">ChiHjej11B10-19426</strain>
    </source>
</reference>
<keyword evidence="8 9" id="KW-0012">Acyltransferase</keyword>
<organism evidence="12 13">
    <name type="scientific">Candidatus Tidjanibacter faecipullorum</name>
    <dbReference type="NCBI Taxonomy" id="2838766"/>
    <lineage>
        <taxon>Bacteria</taxon>
        <taxon>Pseudomonadati</taxon>
        <taxon>Bacteroidota</taxon>
        <taxon>Bacteroidia</taxon>
        <taxon>Bacteroidales</taxon>
        <taxon>Rikenellaceae</taxon>
        <taxon>Tidjanibacter</taxon>
    </lineage>
</organism>
<accession>A0A9D2ILN4</accession>
<dbReference type="SUPFAM" id="SSF69593">
    <property type="entry name" value="Glycerol-3-phosphate (1)-acyltransferase"/>
    <property type="match status" value="1"/>
</dbReference>